<sequence>MTQSKASKKDKPYGGSIDLTRLFGSSTEELAQPEPSETKNFLPIAQIHRKPEQVRRYFDPPKMEQLTASVREYGILENLLVRPMPGKPGEYELVAGERRYRAAQGAGLTEVPATILELNDQQALQITLVENLQREDLNPVEETEGILQLLAIRLGLSVQEVVSLLYRMQNESTRNLNHNVVVQEEEVVEEVFNALGRMSWQSFVKHRLPLRNLPEEVLEALQQGKIEYTKAQTIGRVKDEGQRQELLQAAIAQDLSIRDIRDRIKQLSQSQNTASQPPDYLKRFNAVSRQLKKTSAWEDQEKRDRLETLLKEIEDLVQ</sequence>
<dbReference type="InterPro" id="IPR050336">
    <property type="entry name" value="Chromosome_partition/occlusion"/>
</dbReference>
<dbReference type="Gene3D" id="1.10.10.2830">
    <property type="match status" value="1"/>
</dbReference>
<dbReference type="Pfam" id="PF02195">
    <property type="entry name" value="ParB_N"/>
    <property type="match status" value="1"/>
</dbReference>
<dbReference type="InterPro" id="IPR036086">
    <property type="entry name" value="ParB/Sulfiredoxin_sf"/>
</dbReference>
<dbReference type="SUPFAM" id="SSF109709">
    <property type="entry name" value="KorB DNA-binding domain-like"/>
    <property type="match status" value="1"/>
</dbReference>
<dbReference type="GO" id="GO:0003677">
    <property type="term" value="F:DNA binding"/>
    <property type="evidence" value="ECO:0007669"/>
    <property type="project" value="InterPro"/>
</dbReference>
<comment type="similarity">
    <text evidence="1">Belongs to the ParB family.</text>
</comment>
<dbReference type="InterPro" id="IPR003115">
    <property type="entry name" value="ParB_N"/>
</dbReference>
<dbReference type="AlphaFoldDB" id="A0A7C3PG03"/>
<organism evidence="3">
    <name type="scientific">Oscillatoriales cyanobacterium SpSt-418</name>
    <dbReference type="NCBI Taxonomy" id="2282169"/>
    <lineage>
        <taxon>Bacteria</taxon>
        <taxon>Bacillati</taxon>
        <taxon>Cyanobacteriota</taxon>
        <taxon>Cyanophyceae</taxon>
        <taxon>Oscillatoriophycideae</taxon>
        <taxon>Oscillatoriales</taxon>
    </lineage>
</organism>
<reference evidence="3" key="1">
    <citation type="journal article" date="2020" name="mSystems">
        <title>Genome- and Community-Level Interaction Insights into Carbon Utilization and Element Cycling Functions of Hydrothermarchaeota in Hydrothermal Sediment.</title>
        <authorList>
            <person name="Zhou Z."/>
            <person name="Liu Y."/>
            <person name="Xu W."/>
            <person name="Pan J."/>
            <person name="Luo Z.H."/>
            <person name="Li M."/>
        </authorList>
    </citation>
    <scope>NUCLEOTIDE SEQUENCE [LARGE SCALE GENOMIC DNA]</scope>
    <source>
        <strain evidence="3">SpSt-418</strain>
    </source>
</reference>
<protein>
    <submittedName>
        <fullName evidence="3">ParB/RepB/Spo0J family partition protein</fullName>
    </submittedName>
</protein>
<dbReference type="PANTHER" id="PTHR33375:SF7">
    <property type="entry name" value="CHROMOSOME 2-PARTITIONING PROTEIN PARB-RELATED"/>
    <property type="match status" value="1"/>
</dbReference>
<dbReference type="PANTHER" id="PTHR33375">
    <property type="entry name" value="CHROMOSOME-PARTITIONING PROTEIN PARB-RELATED"/>
    <property type="match status" value="1"/>
</dbReference>
<evidence type="ECO:0000256" key="1">
    <source>
        <dbReference type="ARBA" id="ARBA00006295"/>
    </source>
</evidence>
<evidence type="ECO:0000259" key="2">
    <source>
        <dbReference type="SMART" id="SM00470"/>
    </source>
</evidence>
<dbReference type="CDD" id="cd16393">
    <property type="entry name" value="SPO0J_N"/>
    <property type="match status" value="1"/>
</dbReference>
<dbReference type="SMART" id="SM00470">
    <property type="entry name" value="ParB"/>
    <property type="match status" value="1"/>
</dbReference>
<dbReference type="Gene3D" id="3.90.1530.30">
    <property type="match status" value="1"/>
</dbReference>
<dbReference type="NCBIfam" id="TIGR00180">
    <property type="entry name" value="parB_part"/>
    <property type="match status" value="1"/>
</dbReference>
<name>A0A7C3PG03_9CYAN</name>
<dbReference type="GO" id="GO:0005694">
    <property type="term" value="C:chromosome"/>
    <property type="evidence" value="ECO:0007669"/>
    <property type="project" value="TreeGrafter"/>
</dbReference>
<dbReference type="InterPro" id="IPR004437">
    <property type="entry name" value="ParB/RepB/Spo0J"/>
</dbReference>
<gene>
    <name evidence="3" type="ORF">ENR64_21520</name>
</gene>
<dbReference type="InterPro" id="IPR041468">
    <property type="entry name" value="HTH_ParB/Spo0J"/>
</dbReference>
<evidence type="ECO:0000313" key="3">
    <source>
        <dbReference type="EMBL" id="HFN00273.1"/>
    </source>
</evidence>
<dbReference type="EMBL" id="DSRU01000313">
    <property type="protein sequence ID" value="HFN00273.1"/>
    <property type="molecule type" value="Genomic_DNA"/>
</dbReference>
<proteinExistence type="inferred from homology"/>
<dbReference type="SUPFAM" id="SSF110849">
    <property type="entry name" value="ParB/Sulfiredoxin"/>
    <property type="match status" value="1"/>
</dbReference>
<accession>A0A7C3PG03</accession>
<feature type="domain" description="ParB-like N-terminal" evidence="2">
    <location>
        <begin position="40"/>
        <end position="132"/>
    </location>
</feature>
<dbReference type="GO" id="GO:0007059">
    <property type="term" value="P:chromosome segregation"/>
    <property type="evidence" value="ECO:0007669"/>
    <property type="project" value="TreeGrafter"/>
</dbReference>
<comment type="caution">
    <text evidence="3">The sequence shown here is derived from an EMBL/GenBank/DDBJ whole genome shotgun (WGS) entry which is preliminary data.</text>
</comment>
<dbReference type="Pfam" id="PF17762">
    <property type="entry name" value="HTH_ParB"/>
    <property type="match status" value="1"/>
</dbReference>